<evidence type="ECO:0008006" key="3">
    <source>
        <dbReference type="Google" id="ProtNLM"/>
    </source>
</evidence>
<dbReference type="RefSeq" id="WP_089056823.1">
    <property type="nucleotide sequence ID" value="NZ_MUHD01000006.1"/>
</dbReference>
<evidence type="ECO:0000313" key="2">
    <source>
        <dbReference type="Proteomes" id="UP000198381"/>
    </source>
</evidence>
<comment type="caution">
    <text evidence="1">The sequence shown here is derived from an EMBL/GenBank/DDBJ whole genome shotgun (WGS) entry which is preliminary data.</text>
</comment>
<name>A0ABX4CZ87_9FLAO</name>
<organism evidence="1 2">
    <name type="scientific">Flavobacterium plurextorum</name>
    <dbReference type="NCBI Taxonomy" id="1114867"/>
    <lineage>
        <taxon>Bacteria</taxon>
        <taxon>Pseudomonadati</taxon>
        <taxon>Bacteroidota</taxon>
        <taxon>Flavobacteriia</taxon>
        <taxon>Flavobacteriales</taxon>
        <taxon>Flavobacteriaceae</taxon>
        <taxon>Flavobacterium</taxon>
    </lineage>
</organism>
<protein>
    <recommendedName>
        <fullName evidence="3">Fasciclin domain-containing protein</fullName>
    </recommendedName>
</protein>
<dbReference type="EMBL" id="MUHD01000006">
    <property type="protein sequence ID" value="OXB10188.1"/>
    <property type="molecule type" value="Genomic_DNA"/>
</dbReference>
<evidence type="ECO:0000313" key="1">
    <source>
        <dbReference type="EMBL" id="OXB10188.1"/>
    </source>
</evidence>
<dbReference type="Proteomes" id="UP000198381">
    <property type="component" value="Unassembled WGS sequence"/>
</dbReference>
<gene>
    <name evidence="1" type="ORF">B0A81_04030</name>
</gene>
<dbReference type="PROSITE" id="PS51257">
    <property type="entry name" value="PROKAR_LIPOPROTEIN"/>
    <property type="match status" value="1"/>
</dbReference>
<reference evidence="1 2" key="1">
    <citation type="submission" date="2016-11" db="EMBL/GenBank/DDBJ databases">
        <title>Whole genomes of Flavobacteriaceae.</title>
        <authorList>
            <person name="Stine C."/>
            <person name="Li C."/>
            <person name="Tadesse D."/>
        </authorList>
    </citation>
    <scope>NUCLEOTIDE SEQUENCE [LARGE SCALE GENOMIC DNA]</scope>
    <source>
        <strain evidence="1 2">CCUG 60112</strain>
    </source>
</reference>
<proteinExistence type="predicted"/>
<keyword evidence="2" id="KW-1185">Reference proteome</keyword>
<sequence>MKNISLRLIILPLLIISCNTDTIDNIESIDSEISNKNTEKTARLMQNMTPENPANIYDFAGKLHNDILDAYLSGNYQYNTIGQISQQIETIAAQNNDLMLLTSGTNLSPNLILIQEIINNPQSKLDQTILNSTMTIVAKDNLSNFMNDILVWENDSYEEIYQYIISFESAVISNQAFNSEDKRIILTTSSIARYSTYYDMERKDKDWDTSTGHRVAGLSGAIDDPCTAIKRSLVTGIMIYNQ</sequence>
<accession>A0ABX4CZ87</accession>